<dbReference type="GeneID" id="36606190"/>
<dbReference type="SUPFAM" id="SSF47917">
    <property type="entry name" value="C-terminal domain of alpha and beta subunits of F1 ATP synthase"/>
    <property type="match status" value="1"/>
</dbReference>
<keyword evidence="2" id="KW-0547">Nucleotide-binding</keyword>
<evidence type="ECO:0000256" key="1">
    <source>
        <dbReference type="ARBA" id="ARBA00022448"/>
    </source>
</evidence>
<evidence type="ECO:0000256" key="4">
    <source>
        <dbReference type="ARBA" id="ARBA00023065"/>
    </source>
</evidence>
<evidence type="ECO:0000259" key="8">
    <source>
        <dbReference type="Pfam" id="PF00306"/>
    </source>
</evidence>
<keyword evidence="10" id="KW-1185">Reference proteome</keyword>
<dbReference type="GO" id="GO:0045259">
    <property type="term" value="C:proton-transporting ATP synthase complex"/>
    <property type="evidence" value="ECO:0007669"/>
    <property type="project" value="UniProtKB-KW"/>
</dbReference>
<evidence type="ECO:0000256" key="7">
    <source>
        <dbReference type="ARBA" id="ARBA00023310"/>
    </source>
</evidence>
<gene>
    <name evidence="9" type="ORF">BBK36DRAFT_4288</name>
</gene>
<evidence type="ECO:0000256" key="3">
    <source>
        <dbReference type="ARBA" id="ARBA00022840"/>
    </source>
</evidence>
<keyword evidence="1" id="KW-0813">Transport</keyword>
<dbReference type="OrthoDB" id="9805536at2759"/>
<name>A0A2T4BD28_9HYPO</name>
<evidence type="ECO:0000256" key="6">
    <source>
        <dbReference type="ARBA" id="ARBA00023196"/>
    </source>
</evidence>
<dbReference type="InterPro" id="IPR000793">
    <property type="entry name" value="ATP_synth_asu_C"/>
</dbReference>
<evidence type="ECO:0000256" key="2">
    <source>
        <dbReference type="ARBA" id="ARBA00022741"/>
    </source>
</evidence>
<dbReference type="GO" id="GO:0043531">
    <property type="term" value="F:ADP binding"/>
    <property type="evidence" value="ECO:0007669"/>
    <property type="project" value="TreeGrafter"/>
</dbReference>
<keyword evidence="7" id="KW-0066">ATP synthesis</keyword>
<feature type="domain" description="ATP synthase alpha subunit C-terminal" evidence="8">
    <location>
        <begin position="1"/>
        <end position="117"/>
    </location>
</feature>
<dbReference type="GO" id="GO:0005524">
    <property type="term" value="F:ATP binding"/>
    <property type="evidence" value="ECO:0007669"/>
    <property type="project" value="UniProtKB-KW"/>
</dbReference>
<evidence type="ECO:0000256" key="5">
    <source>
        <dbReference type="ARBA" id="ARBA00023136"/>
    </source>
</evidence>
<dbReference type="EMBL" id="KZ680212">
    <property type="protein sequence ID" value="PTB67151.1"/>
    <property type="molecule type" value="Genomic_DNA"/>
</dbReference>
<dbReference type="Gene3D" id="1.20.150.20">
    <property type="entry name" value="ATP synthase alpha/beta chain, C-terminal domain"/>
    <property type="match status" value="1"/>
</dbReference>
<dbReference type="RefSeq" id="XP_024750471.1">
    <property type="nucleotide sequence ID" value="XM_024898072.1"/>
</dbReference>
<organism evidence="9 10">
    <name type="scientific">Trichoderma citrinoviride</name>
    <dbReference type="NCBI Taxonomy" id="58853"/>
    <lineage>
        <taxon>Eukaryota</taxon>
        <taxon>Fungi</taxon>
        <taxon>Dikarya</taxon>
        <taxon>Ascomycota</taxon>
        <taxon>Pezizomycotina</taxon>
        <taxon>Sordariomycetes</taxon>
        <taxon>Hypocreomycetidae</taxon>
        <taxon>Hypocreales</taxon>
        <taxon>Hypocreaceae</taxon>
        <taxon>Trichoderma</taxon>
    </lineage>
</organism>
<protein>
    <submittedName>
        <fullName evidence="9">C-terminal domain of alpha and beta subunits of F1 ATP synthase</fullName>
    </submittedName>
</protein>
<feature type="non-terminal residue" evidence="9">
    <location>
        <position position="1"/>
    </location>
</feature>
<keyword evidence="5" id="KW-0472">Membrane</keyword>
<dbReference type="InterPro" id="IPR005294">
    <property type="entry name" value="ATP_synth_F1_asu"/>
</dbReference>
<reference evidence="10" key="1">
    <citation type="submission" date="2016-07" db="EMBL/GenBank/DDBJ databases">
        <title>Multiple horizontal gene transfer events from other fungi enriched the ability of initially mycotrophic Trichoderma (Ascomycota) to feed on dead plant biomass.</title>
        <authorList>
            <consortium name="DOE Joint Genome Institute"/>
            <person name="Atanasova L."/>
            <person name="Chenthamara K."/>
            <person name="Zhang J."/>
            <person name="Grujic M."/>
            <person name="Henrissat B."/>
            <person name="Kuo A."/>
            <person name="Aerts A."/>
            <person name="Salamov A."/>
            <person name="Lipzen A."/>
            <person name="Labutti K."/>
            <person name="Barry K."/>
            <person name="Miao Y."/>
            <person name="Rahimi M.J."/>
            <person name="Shen Q."/>
            <person name="Grigoriev I.V."/>
            <person name="Kubicek C.P."/>
            <person name="Druzhinina I.S."/>
        </authorList>
    </citation>
    <scope>NUCLEOTIDE SEQUENCE [LARGE SCALE GENOMIC DNA]</scope>
    <source>
        <strain evidence="10">TUCIM 6016</strain>
    </source>
</reference>
<dbReference type="PANTHER" id="PTHR48082">
    <property type="entry name" value="ATP SYNTHASE SUBUNIT ALPHA, MITOCHONDRIAL"/>
    <property type="match status" value="1"/>
</dbReference>
<dbReference type="Pfam" id="PF00306">
    <property type="entry name" value="ATP-synt_ab_C"/>
    <property type="match status" value="1"/>
</dbReference>
<dbReference type="Proteomes" id="UP000241546">
    <property type="component" value="Unassembled WGS sequence"/>
</dbReference>
<keyword evidence="6" id="KW-0139">CF(1)</keyword>
<sequence length="125" mass="13798">VAGSLKLFLAQYREVAAFAQFGSDLDASTKQTLARGERLTELLKQKQYSPMAVNEMVPLIYAGINGHLDSIPVNQILKWEADFLAHLKTNEADLLATIDKEGALSKDLEARLKDVTVSFVKSFLS</sequence>
<proteinExistence type="predicted"/>
<dbReference type="GO" id="GO:0046933">
    <property type="term" value="F:proton-transporting ATP synthase activity, rotational mechanism"/>
    <property type="evidence" value="ECO:0007669"/>
    <property type="project" value="InterPro"/>
</dbReference>
<accession>A0A2T4BD28</accession>
<evidence type="ECO:0000313" key="9">
    <source>
        <dbReference type="EMBL" id="PTB67151.1"/>
    </source>
</evidence>
<keyword evidence="3" id="KW-0067">ATP-binding</keyword>
<dbReference type="FunFam" id="1.20.150.20:FF:000001">
    <property type="entry name" value="ATP synthase subunit alpha"/>
    <property type="match status" value="1"/>
</dbReference>
<evidence type="ECO:0000313" key="10">
    <source>
        <dbReference type="Proteomes" id="UP000241546"/>
    </source>
</evidence>
<dbReference type="AlphaFoldDB" id="A0A2T4BD28"/>
<dbReference type="CDD" id="cd18113">
    <property type="entry name" value="ATP-synt_F1_alpha_C"/>
    <property type="match status" value="1"/>
</dbReference>
<dbReference type="InterPro" id="IPR038376">
    <property type="entry name" value="ATP_synth_asu_C_sf"/>
</dbReference>
<keyword evidence="4" id="KW-0406">Ion transport</keyword>
<dbReference type="PANTHER" id="PTHR48082:SF2">
    <property type="entry name" value="ATP SYNTHASE SUBUNIT ALPHA, MITOCHONDRIAL"/>
    <property type="match status" value="1"/>
</dbReference>